<dbReference type="STRING" id="1742358.GCA_001439605_05179"/>
<keyword evidence="7 9" id="KW-0807">Transducer</keyword>
<dbReference type="Pfam" id="PF00015">
    <property type="entry name" value="MCPsignal"/>
    <property type="match status" value="1"/>
</dbReference>
<feature type="transmembrane region" description="Helical" evidence="10">
    <location>
        <begin position="325"/>
        <end position="352"/>
    </location>
</feature>
<dbReference type="GO" id="GO:0007165">
    <property type="term" value="P:signal transduction"/>
    <property type="evidence" value="ECO:0007669"/>
    <property type="project" value="UniProtKB-KW"/>
</dbReference>
<feature type="transmembrane region" description="Helical" evidence="10">
    <location>
        <begin position="18"/>
        <end position="39"/>
    </location>
</feature>
<dbReference type="SMART" id="SM00304">
    <property type="entry name" value="HAMP"/>
    <property type="match status" value="1"/>
</dbReference>
<evidence type="ECO:0000256" key="10">
    <source>
        <dbReference type="SAM" id="Phobius"/>
    </source>
</evidence>
<dbReference type="CDD" id="cd12913">
    <property type="entry name" value="PDC1_MCP_like"/>
    <property type="match status" value="1"/>
</dbReference>
<dbReference type="CDD" id="cd06225">
    <property type="entry name" value="HAMP"/>
    <property type="match status" value="1"/>
</dbReference>
<dbReference type="OrthoDB" id="2489132at2"/>
<dbReference type="CDD" id="cd11386">
    <property type="entry name" value="MCP_signal"/>
    <property type="match status" value="1"/>
</dbReference>
<dbReference type="PROSITE" id="PS50885">
    <property type="entry name" value="HAMP"/>
    <property type="match status" value="1"/>
</dbReference>
<evidence type="ECO:0000259" key="12">
    <source>
        <dbReference type="PROSITE" id="PS50885"/>
    </source>
</evidence>
<reference evidence="13 14" key="1">
    <citation type="submission" date="2019-03" db="EMBL/GenBank/DDBJ databases">
        <authorList>
            <person name="Jensen L."/>
            <person name="Storgaard J."/>
            <person name="Sulaj E."/>
            <person name="Schramm A."/>
            <person name="Marshall I.P.G."/>
        </authorList>
    </citation>
    <scope>NUCLEOTIDE SEQUENCE [LARGE SCALE GENOMIC DNA]</scope>
    <source>
        <strain evidence="13 14">2017H2G3</strain>
    </source>
</reference>
<keyword evidence="5 10" id="KW-1133">Transmembrane helix</keyword>
<dbReference type="InterPro" id="IPR029151">
    <property type="entry name" value="Sensor-like_sf"/>
</dbReference>
<organism evidence="13 14">
    <name type="scientific">Cytobacillus praedii</name>
    <dbReference type="NCBI Taxonomy" id="1742358"/>
    <lineage>
        <taxon>Bacteria</taxon>
        <taxon>Bacillati</taxon>
        <taxon>Bacillota</taxon>
        <taxon>Bacilli</taxon>
        <taxon>Bacillales</taxon>
        <taxon>Bacillaceae</taxon>
        <taxon>Cytobacillus</taxon>
    </lineage>
</organism>
<dbReference type="EMBL" id="SJTH01000016">
    <property type="protein sequence ID" value="TCJ03542.1"/>
    <property type="molecule type" value="Genomic_DNA"/>
</dbReference>
<sequence length="708" mass="78189">MFHIGFRGEIQLSLKTKLIVGVLSTMVLILAVSSGFTYVSVSLFSKNGKELTSGLAADAMRDVNGFAEHYAGTLTYHETENVKASINDIISRAKSDLAAVSNFNDVFSNDPAALAALFEKIALQNELITNMYLGTEEKKFTIYPADYPLPSEYDPTTRPWYTPAKTAENEQFIITDAYLDAGTDNYLVTISLPLFKDEKLYGVLGVDLSLEKLTASIANTKVGNTGYVILTDKDGSLLAYKDKELVRKNENISSLPIFKERNDKNIYLDIDQVTYVSDKDEETGWEIFSVISQEEIKSFSNQISQNMSSRIVDADKKLQSIFTKLLSAQVIIILILLAISIVTSLFFAKYFIQPIKKLSTFLKDVANGDLTRKMEVKSKDEISALFISVNHMIDSLRNMASKMNDLILEVEKDSNVLNNQAGVSTHVTSIVSSAMDEVASGTEQLTSDMFNISAHVEKNDIAVRSMSERISKIVEYAQDTKAVTAEGQRATENMKNKMNRIVIQSIDSTTIMKKLDQKLQTINDITAFIQDIAEQTNLLSLNAAIEAARAGEQGKGFAVVAQEVKKLAEQSRDSVEKISALITEIQSDSSKALENIDIGRESAVQGAEMVKNTADSYDNMIQFIEHLITEIDEIAGASVILSSSSQSISSSVDSVIAISEETSAGVEEVTSMTKEQQQSVQDVKTISDNLHKLTFELRELIKHFKTSL</sequence>
<dbReference type="SUPFAM" id="SSF58104">
    <property type="entry name" value="Methyl-accepting chemotaxis protein (MCP) signaling domain"/>
    <property type="match status" value="1"/>
</dbReference>
<evidence type="ECO:0000256" key="7">
    <source>
        <dbReference type="ARBA" id="ARBA00023224"/>
    </source>
</evidence>
<dbReference type="GO" id="GO:0006935">
    <property type="term" value="P:chemotaxis"/>
    <property type="evidence" value="ECO:0007669"/>
    <property type="project" value="UniProtKB-KW"/>
</dbReference>
<comment type="similarity">
    <text evidence="8">Belongs to the methyl-accepting chemotaxis (MCP) protein family.</text>
</comment>
<accession>A0A4R1AYT2</accession>
<feature type="domain" description="HAMP" evidence="12">
    <location>
        <begin position="349"/>
        <end position="401"/>
    </location>
</feature>
<evidence type="ECO:0000256" key="4">
    <source>
        <dbReference type="ARBA" id="ARBA00022692"/>
    </source>
</evidence>
<dbReference type="PANTHER" id="PTHR32089">
    <property type="entry name" value="METHYL-ACCEPTING CHEMOTAXIS PROTEIN MCPB"/>
    <property type="match status" value="1"/>
</dbReference>
<evidence type="ECO:0000313" key="13">
    <source>
        <dbReference type="EMBL" id="TCJ03542.1"/>
    </source>
</evidence>
<dbReference type="Gene3D" id="3.30.450.20">
    <property type="entry name" value="PAS domain"/>
    <property type="match status" value="2"/>
</dbReference>
<dbReference type="Proteomes" id="UP000293846">
    <property type="component" value="Unassembled WGS sequence"/>
</dbReference>
<evidence type="ECO:0000259" key="11">
    <source>
        <dbReference type="PROSITE" id="PS50111"/>
    </source>
</evidence>
<dbReference type="Gene3D" id="1.10.287.950">
    <property type="entry name" value="Methyl-accepting chemotaxis protein"/>
    <property type="match status" value="1"/>
</dbReference>
<evidence type="ECO:0000256" key="6">
    <source>
        <dbReference type="ARBA" id="ARBA00023136"/>
    </source>
</evidence>
<comment type="caution">
    <text evidence="13">The sequence shown here is derived from an EMBL/GenBank/DDBJ whole genome shotgun (WGS) entry which is preliminary data.</text>
</comment>
<dbReference type="InterPro" id="IPR004089">
    <property type="entry name" value="MCPsignal_dom"/>
</dbReference>
<evidence type="ECO:0000256" key="1">
    <source>
        <dbReference type="ARBA" id="ARBA00004651"/>
    </source>
</evidence>
<dbReference type="GO" id="GO:0005886">
    <property type="term" value="C:plasma membrane"/>
    <property type="evidence" value="ECO:0007669"/>
    <property type="project" value="UniProtKB-SubCell"/>
</dbReference>
<dbReference type="SUPFAM" id="SSF103190">
    <property type="entry name" value="Sensory domain-like"/>
    <property type="match status" value="1"/>
</dbReference>
<dbReference type="AlphaFoldDB" id="A0A4R1AYT2"/>
<dbReference type="SMART" id="SM00283">
    <property type="entry name" value="MA"/>
    <property type="match status" value="1"/>
</dbReference>
<dbReference type="PANTHER" id="PTHR32089:SF112">
    <property type="entry name" value="LYSOZYME-LIKE PROTEIN-RELATED"/>
    <property type="match status" value="1"/>
</dbReference>
<dbReference type="InterPro" id="IPR003660">
    <property type="entry name" value="HAMP_dom"/>
</dbReference>
<evidence type="ECO:0000256" key="5">
    <source>
        <dbReference type="ARBA" id="ARBA00022989"/>
    </source>
</evidence>
<dbReference type="Pfam" id="PF00672">
    <property type="entry name" value="HAMP"/>
    <property type="match status" value="1"/>
</dbReference>
<dbReference type="CDD" id="cd12912">
    <property type="entry name" value="PDC2_MCP_like"/>
    <property type="match status" value="1"/>
</dbReference>
<dbReference type="Gene3D" id="1.10.8.500">
    <property type="entry name" value="HAMP domain in histidine kinase"/>
    <property type="match status" value="1"/>
</dbReference>
<name>A0A4R1AYT2_9BACI</name>
<keyword evidence="6 10" id="KW-0472">Membrane</keyword>
<gene>
    <name evidence="13" type="ORF">E0Y62_14070</name>
</gene>
<keyword evidence="3" id="KW-0145">Chemotaxis</keyword>
<evidence type="ECO:0000256" key="3">
    <source>
        <dbReference type="ARBA" id="ARBA00022500"/>
    </source>
</evidence>
<feature type="domain" description="Methyl-accepting transducer" evidence="11">
    <location>
        <begin position="420"/>
        <end position="670"/>
    </location>
</feature>
<keyword evidence="2" id="KW-1003">Cell membrane</keyword>
<evidence type="ECO:0000256" key="9">
    <source>
        <dbReference type="PROSITE-ProRule" id="PRU00284"/>
    </source>
</evidence>
<evidence type="ECO:0000256" key="8">
    <source>
        <dbReference type="ARBA" id="ARBA00029447"/>
    </source>
</evidence>
<comment type="subcellular location">
    <subcellularLocation>
        <location evidence="1">Cell membrane</location>
        <topology evidence="1">Multi-pass membrane protein</topology>
    </subcellularLocation>
</comment>
<protein>
    <submittedName>
        <fullName evidence="13">Methyl-accepting chemotaxis protein</fullName>
    </submittedName>
</protein>
<proteinExistence type="inferred from homology"/>
<evidence type="ECO:0000313" key="14">
    <source>
        <dbReference type="Proteomes" id="UP000293846"/>
    </source>
</evidence>
<keyword evidence="14" id="KW-1185">Reference proteome</keyword>
<dbReference type="PROSITE" id="PS50111">
    <property type="entry name" value="CHEMOTAXIS_TRANSDUC_2"/>
    <property type="match status" value="1"/>
</dbReference>
<keyword evidence="4 10" id="KW-0812">Transmembrane</keyword>
<evidence type="ECO:0000256" key="2">
    <source>
        <dbReference type="ARBA" id="ARBA00022475"/>
    </source>
</evidence>
<dbReference type="InterPro" id="IPR033479">
    <property type="entry name" value="dCache_1"/>
</dbReference>
<dbReference type="Pfam" id="PF02743">
    <property type="entry name" value="dCache_1"/>
    <property type="match status" value="1"/>
</dbReference>